<evidence type="ECO:0000256" key="4">
    <source>
        <dbReference type="ARBA" id="ARBA00038168"/>
    </source>
</evidence>
<dbReference type="GO" id="GO:0016020">
    <property type="term" value="C:membrane"/>
    <property type="evidence" value="ECO:0007669"/>
    <property type="project" value="TreeGrafter"/>
</dbReference>
<dbReference type="InterPro" id="IPR001199">
    <property type="entry name" value="Cyt_B5-like_heme/steroid-bd"/>
</dbReference>
<gene>
    <name evidence="6" type="ORF">Faunusvirus20_9</name>
</gene>
<dbReference type="SUPFAM" id="SSF55856">
    <property type="entry name" value="Cytochrome b5-like heme/steroid binding domain"/>
    <property type="match status" value="1"/>
</dbReference>
<dbReference type="PANTHER" id="PTHR19359:SF95">
    <property type="entry name" value="CYTOCHROME B5 TYPE B"/>
    <property type="match status" value="1"/>
</dbReference>
<protein>
    <recommendedName>
        <fullName evidence="5">Cytochrome b5 heme-binding domain-containing protein</fullName>
    </recommendedName>
</protein>
<evidence type="ECO:0000256" key="2">
    <source>
        <dbReference type="ARBA" id="ARBA00022723"/>
    </source>
</evidence>
<evidence type="ECO:0000313" key="6">
    <source>
        <dbReference type="EMBL" id="AYV79526.1"/>
    </source>
</evidence>
<proteinExistence type="inferred from homology"/>
<dbReference type="InterPro" id="IPR050668">
    <property type="entry name" value="Cytochrome_b5"/>
</dbReference>
<keyword evidence="2" id="KW-0479">Metal-binding</keyword>
<dbReference type="EMBL" id="MK072151">
    <property type="protein sequence ID" value="AYV79526.1"/>
    <property type="molecule type" value="Genomic_DNA"/>
</dbReference>
<dbReference type="PANTHER" id="PTHR19359">
    <property type="entry name" value="CYTOCHROME B5"/>
    <property type="match status" value="1"/>
</dbReference>
<dbReference type="InterPro" id="IPR036400">
    <property type="entry name" value="Cyt_B5-like_heme/steroid_sf"/>
</dbReference>
<keyword evidence="1" id="KW-0349">Heme</keyword>
<dbReference type="SMART" id="SM01117">
    <property type="entry name" value="Cyt-b5"/>
    <property type="match status" value="1"/>
</dbReference>
<dbReference type="PRINTS" id="PR00363">
    <property type="entry name" value="CYTOCHROMEB5"/>
</dbReference>
<dbReference type="PROSITE" id="PS50255">
    <property type="entry name" value="CYTOCHROME_B5_2"/>
    <property type="match status" value="1"/>
</dbReference>
<evidence type="ECO:0000256" key="3">
    <source>
        <dbReference type="ARBA" id="ARBA00023004"/>
    </source>
</evidence>
<comment type="similarity">
    <text evidence="4">Belongs to the cytochrome b5 family.</text>
</comment>
<organism evidence="6">
    <name type="scientific">Faunusvirus sp</name>
    <dbReference type="NCBI Taxonomy" id="2487766"/>
    <lineage>
        <taxon>Viruses</taxon>
        <taxon>Varidnaviria</taxon>
        <taxon>Bamfordvirae</taxon>
        <taxon>Nucleocytoviricota</taxon>
        <taxon>Megaviricetes</taxon>
        <taxon>Imitervirales</taxon>
        <taxon>Mimiviridae</taxon>
    </lineage>
</organism>
<dbReference type="InterPro" id="IPR018506">
    <property type="entry name" value="Cyt_B5_heme-BS"/>
</dbReference>
<accession>A0A3G4ZXA5</accession>
<dbReference type="GO" id="GO:0020037">
    <property type="term" value="F:heme binding"/>
    <property type="evidence" value="ECO:0007669"/>
    <property type="project" value="InterPro"/>
</dbReference>
<feature type="domain" description="Cytochrome b5 heme-binding" evidence="5">
    <location>
        <begin position="1"/>
        <end position="77"/>
    </location>
</feature>
<dbReference type="GO" id="GO:0046872">
    <property type="term" value="F:metal ion binding"/>
    <property type="evidence" value="ECO:0007669"/>
    <property type="project" value="UniProtKB-KW"/>
</dbReference>
<keyword evidence="3" id="KW-0408">Iron</keyword>
<evidence type="ECO:0000259" key="5">
    <source>
        <dbReference type="PROSITE" id="PS50255"/>
    </source>
</evidence>
<reference evidence="6" key="1">
    <citation type="submission" date="2018-10" db="EMBL/GenBank/DDBJ databases">
        <title>Hidden diversity of soil giant viruses.</title>
        <authorList>
            <person name="Schulz F."/>
            <person name="Alteio L."/>
            <person name="Goudeau D."/>
            <person name="Ryan E.M."/>
            <person name="Malmstrom R.R."/>
            <person name="Blanchard J."/>
            <person name="Woyke T."/>
        </authorList>
    </citation>
    <scope>NUCLEOTIDE SEQUENCE</scope>
    <source>
        <strain evidence="6">FNV1</strain>
    </source>
</reference>
<dbReference type="Pfam" id="PF00173">
    <property type="entry name" value="Cyt-b5"/>
    <property type="match status" value="1"/>
</dbReference>
<dbReference type="Gene3D" id="3.10.120.10">
    <property type="entry name" value="Cytochrome b5-like heme/steroid binding domain"/>
    <property type="match status" value="1"/>
</dbReference>
<dbReference type="PROSITE" id="PS00191">
    <property type="entry name" value="CYTOCHROME_B5_1"/>
    <property type="match status" value="1"/>
</dbReference>
<evidence type="ECO:0000256" key="1">
    <source>
        <dbReference type="ARBA" id="ARBA00022617"/>
    </source>
</evidence>
<name>A0A3G4ZXA5_9VIRU</name>
<sequence length="78" mass="9068">MTTYTKEQVRTHNKRSDCWVIFNDIILDITQYISHHPGGEMAILQFAGTDITDNFERMSHSDKAYELAMTYKIGILKN</sequence>